<dbReference type="RefSeq" id="WP_044585011.1">
    <property type="nucleotide sequence ID" value="NZ_CP007512.1"/>
</dbReference>
<dbReference type="NCBIfam" id="TIGR01695">
    <property type="entry name" value="murJ_mviN"/>
    <property type="match status" value="1"/>
</dbReference>
<feature type="transmembrane region" description="Helical" evidence="8">
    <location>
        <begin position="79"/>
        <end position="104"/>
    </location>
</feature>
<dbReference type="PRINTS" id="PR01806">
    <property type="entry name" value="VIRFACTRMVIN"/>
</dbReference>
<dbReference type="GO" id="GO:0034204">
    <property type="term" value="P:lipid translocation"/>
    <property type="evidence" value="ECO:0007669"/>
    <property type="project" value="TreeGrafter"/>
</dbReference>
<evidence type="ECO:0000256" key="7">
    <source>
        <dbReference type="ARBA" id="ARBA00023136"/>
    </source>
</evidence>
<feature type="transmembrane region" description="Helical" evidence="8">
    <location>
        <begin position="465"/>
        <end position="487"/>
    </location>
</feature>
<feature type="transmembrane region" description="Helical" evidence="8">
    <location>
        <begin position="377"/>
        <end position="396"/>
    </location>
</feature>
<organism evidence="9 10">
    <name type="scientific">Bacillus bombysepticus str. Wang</name>
    <dbReference type="NCBI Taxonomy" id="1330043"/>
    <lineage>
        <taxon>Bacteria</taxon>
        <taxon>Bacillati</taxon>
        <taxon>Bacillota</taxon>
        <taxon>Bacilli</taxon>
        <taxon>Bacillales</taxon>
        <taxon>Bacillaceae</taxon>
        <taxon>Bacillus</taxon>
        <taxon>Bacillus cereus group</taxon>
    </lineage>
</organism>
<dbReference type="Proteomes" id="UP000031778">
    <property type="component" value="Chromosome"/>
</dbReference>
<evidence type="ECO:0000256" key="8">
    <source>
        <dbReference type="SAM" id="Phobius"/>
    </source>
</evidence>
<evidence type="ECO:0000256" key="6">
    <source>
        <dbReference type="ARBA" id="ARBA00022989"/>
    </source>
</evidence>
<keyword evidence="7 8" id="KW-0472">Membrane</keyword>
<dbReference type="GO" id="GO:0015648">
    <property type="term" value="F:lipid-linked peptidoglycan transporter activity"/>
    <property type="evidence" value="ECO:0007669"/>
    <property type="project" value="TreeGrafter"/>
</dbReference>
<evidence type="ECO:0000313" key="10">
    <source>
        <dbReference type="Proteomes" id="UP000031778"/>
    </source>
</evidence>
<dbReference type="EMBL" id="CP007512">
    <property type="protein sequence ID" value="AHX21205.1"/>
    <property type="molecule type" value="Genomic_DNA"/>
</dbReference>
<keyword evidence="2" id="KW-1003">Cell membrane</keyword>
<feature type="transmembrane region" description="Helical" evidence="8">
    <location>
        <begin position="181"/>
        <end position="204"/>
    </location>
</feature>
<evidence type="ECO:0000256" key="4">
    <source>
        <dbReference type="ARBA" id="ARBA00022960"/>
    </source>
</evidence>
<feature type="transmembrane region" description="Helical" evidence="8">
    <location>
        <begin position="155"/>
        <end position="175"/>
    </location>
</feature>
<keyword evidence="5" id="KW-0573">Peptidoglycan synthesis</keyword>
<sequence length="502" mass="56605">MNKIFKSSFLIILVILLSKILGFIREFFIVYVFGVSLDTDAFLIASVVPQLLFSTIDLAFAAILIPIIQEVKINNKDKLPGFILALSLSTSIILILVTGLGLLFNKNIINLVAVGSNSDVKDLAVVLTQILMPMIIFQGIIQILIAALRVLDRPIIGNFIGIPYNVLVIFGIFVGKNYWGIYGVSIFILIGTALQSVLLIVYGLKLRMFKRFEFSEQKLYLKKVVILGVPTLFSTLFAQLQVISERVLSSSLETGSITIIFYVNKFFTLIVFILLTLINSILYPQMSKWVLTEDKGNFEEKINLIIKYVVIILIPISLFVCLNADGLIYMVLGHGNLDEKSLYTISMGFGIIIAGLVGIILKDILLKVFFSKQKVRIATHLSIISIIFNIVLSIVFCKLWGIYGIILATPLSAYATCILLFYVLNRKMQMKVRILMRRTEIVGLFAVNILLYLGHYLINLISPNIYINVILNGLYFLVIFGGFYWFCARKLPRKELLYSERI</sequence>
<keyword evidence="4" id="KW-0133">Cell shape</keyword>
<dbReference type="InterPro" id="IPR051050">
    <property type="entry name" value="Lipid_II_flippase_MurJ/MviN"/>
</dbReference>
<evidence type="ECO:0000313" key="9">
    <source>
        <dbReference type="EMBL" id="AHX21205.1"/>
    </source>
</evidence>
<name>A0A9W3PTK9_9BACI</name>
<feature type="transmembrane region" description="Helical" evidence="8">
    <location>
        <begin position="124"/>
        <end position="148"/>
    </location>
</feature>
<keyword evidence="10" id="KW-1185">Reference proteome</keyword>
<feature type="transmembrane region" description="Helical" evidence="8">
    <location>
        <begin position="402"/>
        <end position="423"/>
    </location>
</feature>
<comment type="subcellular location">
    <subcellularLocation>
        <location evidence="1">Cell membrane</location>
        <topology evidence="1">Multi-pass membrane protein</topology>
    </subcellularLocation>
</comment>
<feature type="transmembrane region" description="Helical" evidence="8">
    <location>
        <begin position="435"/>
        <end position="453"/>
    </location>
</feature>
<gene>
    <name evidence="9" type="ORF">CY96_25445</name>
</gene>
<dbReference type="AlphaFoldDB" id="A0A9W3PTK9"/>
<dbReference type="InterPro" id="IPR004268">
    <property type="entry name" value="MurJ"/>
</dbReference>
<dbReference type="Pfam" id="PF03023">
    <property type="entry name" value="MurJ"/>
    <property type="match status" value="1"/>
</dbReference>
<proteinExistence type="predicted"/>
<dbReference type="PANTHER" id="PTHR47019:SF1">
    <property type="entry name" value="LIPID II FLIPPASE MURJ"/>
    <property type="match status" value="1"/>
</dbReference>
<feature type="transmembrane region" description="Helical" evidence="8">
    <location>
        <begin position="342"/>
        <end position="365"/>
    </location>
</feature>
<evidence type="ECO:0000256" key="1">
    <source>
        <dbReference type="ARBA" id="ARBA00004651"/>
    </source>
</evidence>
<dbReference type="KEGG" id="bby:CY96_25445"/>
<dbReference type="GO" id="GO:0005886">
    <property type="term" value="C:plasma membrane"/>
    <property type="evidence" value="ECO:0007669"/>
    <property type="project" value="UniProtKB-SubCell"/>
</dbReference>
<accession>A0A9W3PTK9</accession>
<feature type="transmembrane region" description="Helical" evidence="8">
    <location>
        <begin position="41"/>
        <end position="67"/>
    </location>
</feature>
<dbReference type="PANTHER" id="PTHR47019">
    <property type="entry name" value="LIPID II FLIPPASE MURJ"/>
    <property type="match status" value="1"/>
</dbReference>
<reference evidence="9 10" key="1">
    <citation type="submission" date="2014-03" db="EMBL/GenBank/DDBJ databases">
        <title>The Complete Genome Sequence of Bacillus bombyseptieus.</title>
        <authorList>
            <person name="Cheng T."/>
            <person name="Lin P."/>
            <person name="Jin S."/>
            <person name="Wu Y."/>
            <person name="Fu B."/>
            <person name="Long R."/>
            <person name="Liu D."/>
            <person name="Guo Y."/>
            <person name="Peng L."/>
            <person name="Xia Q."/>
        </authorList>
    </citation>
    <scope>NUCLEOTIDE SEQUENCE [LARGE SCALE GENOMIC DNA]</scope>
    <source>
        <strain evidence="10">wang</strain>
    </source>
</reference>
<feature type="transmembrane region" description="Helical" evidence="8">
    <location>
        <begin position="9"/>
        <end position="35"/>
    </location>
</feature>
<keyword evidence="3 8" id="KW-0812">Transmembrane</keyword>
<feature type="transmembrane region" description="Helical" evidence="8">
    <location>
        <begin position="224"/>
        <end position="244"/>
    </location>
</feature>
<evidence type="ECO:0000256" key="5">
    <source>
        <dbReference type="ARBA" id="ARBA00022984"/>
    </source>
</evidence>
<feature type="transmembrane region" description="Helical" evidence="8">
    <location>
        <begin position="259"/>
        <end position="283"/>
    </location>
</feature>
<dbReference type="GO" id="GO:0008360">
    <property type="term" value="P:regulation of cell shape"/>
    <property type="evidence" value="ECO:0007669"/>
    <property type="project" value="UniProtKB-KW"/>
</dbReference>
<protein>
    <submittedName>
        <fullName evidence="9">Integral membrane protein MviN</fullName>
    </submittedName>
</protein>
<feature type="transmembrane region" description="Helical" evidence="8">
    <location>
        <begin position="304"/>
        <end position="330"/>
    </location>
</feature>
<dbReference type="GO" id="GO:0009252">
    <property type="term" value="P:peptidoglycan biosynthetic process"/>
    <property type="evidence" value="ECO:0007669"/>
    <property type="project" value="UniProtKB-KW"/>
</dbReference>
<evidence type="ECO:0000256" key="2">
    <source>
        <dbReference type="ARBA" id="ARBA00022475"/>
    </source>
</evidence>
<evidence type="ECO:0000256" key="3">
    <source>
        <dbReference type="ARBA" id="ARBA00022692"/>
    </source>
</evidence>
<keyword evidence="6 8" id="KW-1133">Transmembrane helix</keyword>